<dbReference type="Pfam" id="PF00787">
    <property type="entry name" value="PX"/>
    <property type="match status" value="1"/>
</dbReference>
<evidence type="ECO:0000313" key="7">
    <source>
        <dbReference type="Proteomes" id="UP000198323"/>
    </source>
</evidence>
<dbReference type="SUPFAM" id="SSF64268">
    <property type="entry name" value="PX domain"/>
    <property type="match status" value="1"/>
</dbReference>
<dbReference type="Proteomes" id="UP000198323">
    <property type="component" value="Unassembled WGS sequence"/>
</dbReference>
<dbReference type="Gene3D" id="1.10.167.10">
    <property type="entry name" value="Regulator of G-protein Signalling 4, domain 2"/>
    <property type="match status" value="1"/>
</dbReference>
<dbReference type="PANTHER" id="PTHR22775">
    <property type="entry name" value="SORTING NEXIN"/>
    <property type="match status" value="1"/>
</dbReference>
<comment type="caution">
    <text evidence="6">The sequence shown here is derived from an EMBL/GenBank/DDBJ whole genome shotgun (WGS) entry which is preliminary data.</text>
</comment>
<dbReference type="InterPro" id="IPR003114">
    <property type="entry name" value="Phox_assoc"/>
</dbReference>
<dbReference type="GO" id="GO:0005768">
    <property type="term" value="C:endosome"/>
    <property type="evidence" value="ECO:0007669"/>
    <property type="project" value="TreeGrafter"/>
</dbReference>
<gene>
    <name evidence="6" type="ORF">ASZ78_014344</name>
</gene>
<dbReference type="PROSITE" id="PS50195">
    <property type="entry name" value="PX"/>
    <property type="match status" value="1"/>
</dbReference>
<dbReference type="InterPro" id="IPR001683">
    <property type="entry name" value="PX_dom"/>
</dbReference>
<dbReference type="Pfam" id="PF08628">
    <property type="entry name" value="Nexin_C"/>
    <property type="match status" value="1"/>
</dbReference>
<dbReference type="Gene3D" id="3.30.1520.10">
    <property type="entry name" value="Phox-like domain"/>
    <property type="match status" value="1"/>
</dbReference>
<dbReference type="InterPro" id="IPR016137">
    <property type="entry name" value="RGS"/>
</dbReference>
<dbReference type="CDD" id="cd06878">
    <property type="entry name" value="PX_SNX25"/>
    <property type="match status" value="1"/>
</dbReference>
<reference evidence="6 7" key="1">
    <citation type="submission" date="2016-07" db="EMBL/GenBank/DDBJ databases">
        <title>Disparate Historic Effective Population Sizes Predicted by Modern Levels of Genome Diversity for the Scaled Quail (Callipepla squamata) and the Northern Bobwhite (Colinus virginianus): Inferences from First and Second Generation Draft Genome Assemblies for Sympatric New World Quail.</title>
        <authorList>
            <person name="Oldeschulte D.L."/>
            <person name="Halley Y.A."/>
            <person name="Bhattarai E.K."/>
            <person name="Brashear W.A."/>
            <person name="Hill J."/>
            <person name="Metz R.P."/>
            <person name="Johnson C.D."/>
            <person name="Rollins D."/>
            <person name="Peterson M.J."/>
            <person name="Bickhart D.M."/>
            <person name="Decker J.E."/>
            <person name="Seabury C.M."/>
        </authorList>
    </citation>
    <scope>NUCLEOTIDE SEQUENCE [LARGE SCALE GENOMIC DNA]</scope>
    <source>
        <strain evidence="6 7">Texas</strain>
        <tissue evidence="6">Leg muscle</tissue>
    </source>
</reference>
<organism evidence="6 7">
    <name type="scientific">Callipepla squamata</name>
    <name type="common">Scaled quail</name>
    <dbReference type="NCBI Taxonomy" id="9009"/>
    <lineage>
        <taxon>Eukaryota</taxon>
        <taxon>Metazoa</taxon>
        <taxon>Chordata</taxon>
        <taxon>Craniata</taxon>
        <taxon>Vertebrata</taxon>
        <taxon>Euteleostomi</taxon>
        <taxon>Archelosauria</taxon>
        <taxon>Archosauria</taxon>
        <taxon>Dinosauria</taxon>
        <taxon>Saurischia</taxon>
        <taxon>Theropoda</taxon>
        <taxon>Coelurosauria</taxon>
        <taxon>Aves</taxon>
        <taxon>Neognathae</taxon>
        <taxon>Galloanserae</taxon>
        <taxon>Galliformes</taxon>
        <taxon>Odontophoridae</taxon>
        <taxon>Callipepla</taxon>
    </lineage>
</organism>
<dbReference type="Pfam" id="PF00615">
    <property type="entry name" value="RGS"/>
    <property type="match status" value="1"/>
</dbReference>
<dbReference type="AlphaFoldDB" id="A0A226NLL4"/>
<dbReference type="InterPro" id="IPR036871">
    <property type="entry name" value="PX_dom_sf"/>
</dbReference>
<protein>
    <recommendedName>
        <fullName evidence="8">Sorting nexin 25</fullName>
    </recommendedName>
</protein>
<feature type="domain" description="PX" evidence="4">
    <location>
        <begin position="361"/>
        <end position="481"/>
    </location>
</feature>
<proteinExistence type="inferred from homology"/>
<keyword evidence="7" id="KW-1185">Reference proteome</keyword>
<dbReference type="PROSITE" id="PS50132">
    <property type="entry name" value="RGS"/>
    <property type="match status" value="1"/>
</dbReference>
<dbReference type="SUPFAM" id="SSF48097">
    <property type="entry name" value="Regulator of G-protein signaling, RGS"/>
    <property type="match status" value="1"/>
</dbReference>
<comment type="similarity">
    <text evidence="1">Belongs to the sorting nexin family.</text>
</comment>
<evidence type="ECO:0008006" key="8">
    <source>
        <dbReference type="Google" id="ProtNLM"/>
    </source>
</evidence>
<evidence type="ECO:0000256" key="2">
    <source>
        <dbReference type="SAM" id="MobiDB-lite"/>
    </source>
</evidence>
<accession>A0A226NLL4</accession>
<dbReference type="InterPro" id="IPR013937">
    <property type="entry name" value="Sorting_nexin_C"/>
</dbReference>
<sequence>QEDPPRPFLLHPCLRSSDEEVRFLQKCSQILVCCLLPSKDVQSVSLRIVLAEILATKVLKPVVELLSDPDYINQMLLSQLEYREQMNEHQKKDYTYAPSYEEFIKLINSNTDVEFLKQLRAAKDKKGCYLMFCAVFYFKILQFEEILANPSYREHFRIYMDRMDKVTLIDLWESVENLRSANKAEIPQLVSDIYQNFFVESREIPVEKSLYKEIEQSLVGNKGIEVFYRIQADVYETLKDRYYPSFIVSDLYERSVKKEEERSSVQVTPEDKDEASQGCGEATEECSTRINEQASYAVNKLRQLNDKLKYKKQALNSICNSPKPNKKIVSKLKDEITLMEREHNDLQLHIARTDWWCENLGMWKAFIISGEVLEENGEQVPCYSVLVSLQEVGGSETKNWTVPRKLSEFQSLHRKLSECFPSLKKVQLPSLSKLPFKSIDQKFMEKSKNQLNNFLQKLLSDERLCQSEALYAFLSPSPEHLKVIDVQGKKSSFSLSSFLERLPCDWFSHQEEETEEDSDLSDYGEEVDGKRDSIAEPCFMLIGEIFELRGMFKWVRKTLIALVQVTFGRTINKQIRDTVHWMFSEAMLVYYIGIFRDAFWPNGKLAPPPIAKSDEQRQETKQRAQQKLLENIPVMSVGRCLAGVKLYAQVTFVTDTLQNLVGQQNARHGVVKVFNALQERKANKHLLYRAEDYDYF</sequence>
<evidence type="ECO:0000259" key="4">
    <source>
        <dbReference type="PROSITE" id="PS50195"/>
    </source>
</evidence>
<feature type="domain" description="PXA" evidence="5">
    <location>
        <begin position="1"/>
        <end position="84"/>
    </location>
</feature>
<evidence type="ECO:0000259" key="3">
    <source>
        <dbReference type="PROSITE" id="PS50132"/>
    </source>
</evidence>
<evidence type="ECO:0000313" key="6">
    <source>
        <dbReference type="EMBL" id="OXB68565.1"/>
    </source>
</evidence>
<evidence type="ECO:0000259" key="5">
    <source>
        <dbReference type="PROSITE" id="PS51207"/>
    </source>
</evidence>
<feature type="domain" description="RGS" evidence="3">
    <location>
        <begin position="142"/>
        <end position="256"/>
    </location>
</feature>
<dbReference type="InterPro" id="IPR044926">
    <property type="entry name" value="RGS_subdomain_2"/>
</dbReference>
<evidence type="ECO:0000256" key="1">
    <source>
        <dbReference type="ARBA" id="ARBA00010883"/>
    </source>
</evidence>
<dbReference type="GO" id="GO:0035091">
    <property type="term" value="F:phosphatidylinositol binding"/>
    <property type="evidence" value="ECO:0007669"/>
    <property type="project" value="InterPro"/>
</dbReference>
<dbReference type="Pfam" id="PF02194">
    <property type="entry name" value="PXA"/>
    <property type="match status" value="1"/>
</dbReference>
<feature type="non-terminal residue" evidence="6">
    <location>
        <position position="1"/>
    </location>
</feature>
<name>A0A226NLL4_CALSU</name>
<dbReference type="SMART" id="SM00312">
    <property type="entry name" value="PX"/>
    <property type="match status" value="1"/>
</dbReference>
<dbReference type="InterPro" id="IPR037899">
    <property type="entry name" value="SNX25_PX"/>
</dbReference>
<dbReference type="STRING" id="9009.A0A226NLL4"/>
<dbReference type="InterPro" id="IPR036305">
    <property type="entry name" value="RGS_sf"/>
</dbReference>
<dbReference type="PROSITE" id="PS51207">
    <property type="entry name" value="PXA"/>
    <property type="match status" value="1"/>
</dbReference>
<feature type="region of interest" description="Disordered" evidence="2">
    <location>
        <begin position="259"/>
        <end position="284"/>
    </location>
</feature>
<dbReference type="PANTHER" id="PTHR22775:SF48">
    <property type="entry name" value="SORTING NEXIN-25"/>
    <property type="match status" value="1"/>
</dbReference>
<dbReference type="EMBL" id="MCFN01000013">
    <property type="protein sequence ID" value="OXB68565.1"/>
    <property type="molecule type" value="Genomic_DNA"/>
</dbReference>
<dbReference type="SMART" id="SM00315">
    <property type="entry name" value="RGS"/>
    <property type="match status" value="1"/>
</dbReference>
<dbReference type="OrthoDB" id="120967at2759"/>